<dbReference type="InterPro" id="IPR014854">
    <property type="entry name" value="Nse4_C"/>
</dbReference>
<dbReference type="GO" id="GO:0006310">
    <property type="term" value="P:DNA recombination"/>
    <property type="evidence" value="ECO:0007669"/>
    <property type="project" value="UniProtKB-UniRule"/>
</dbReference>
<dbReference type="STRING" id="35525.A0A0N8AIJ1"/>
<dbReference type="PANTHER" id="PTHR16140:SF0">
    <property type="entry name" value="NON-STRUCTURAL MAINTENANCE OF CHROMOSOMES ELEMENT 4"/>
    <property type="match status" value="1"/>
</dbReference>
<dbReference type="PANTHER" id="PTHR16140">
    <property type="entry name" value="NON-STRUCTURAL MAINTENANCE OF CHROMOSOMES ELEMENT 4"/>
    <property type="match status" value="1"/>
</dbReference>
<reference evidence="9" key="1">
    <citation type="submission" date="2015-10" db="EMBL/GenBank/DDBJ databases">
        <title>EvidentialGene: Evidence-directed Construction of Complete mRNA Transcriptomes without Genomes.</title>
        <authorList>
            <person name="Gilbert D.G."/>
        </authorList>
    </citation>
    <scope>NUCLEOTIDE SEQUENCE</scope>
</reference>
<name>A0A0N8AIJ1_9CRUS</name>
<accession>A0A0N8AIJ1</accession>
<dbReference type="AlphaFoldDB" id="A0A0N8AIJ1"/>
<evidence type="ECO:0000313" key="9">
    <source>
        <dbReference type="EMBL" id="JAN09380.1"/>
    </source>
</evidence>
<evidence type="ECO:0000256" key="4">
    <source>
        <dbReference type="ARBA" id="ARBA00023172"/>
    </source>
</evidence>
<comment type="subcellular location">
    <subcellularLocation>
        <location evidence="1 7">Nucleus</location>
    </subcellularLocation>
</comment>
<dbReference type="OrthoDB" id="361242at2759"/>
<evidence type="ECO:0000256" key="7">
    <source>
        <dbReference type="RuleBase" id="RU365071"/>
    </source>
</evidence>
<sequence>MAAEHRQSVGEMEADARMQIQEIIEDLNLDQLNLTEPGNPSLDKKIALLDQIFTEYVKGGDNDKAVDVSQARLDMIAFCKLASINHQRIRRVAASNWTFRATDFANRIVRLVNVEESSQSESLNETTKVKLDKMIQPHFNHCVPLKPLLGAFTFTKVETVRKETRQRQPRTQDKVVVQQLQPKKLTEISDEDQNSKVAKHVEFIMSCLAKEFKANDRKPISFYRFVMDPTSFSNSVENIFYVSFLIKDGFVAIDEDGENGLPSLSVVNKRHRETVSQTSVSKKQLILSLDQETWQAICKGLCLTSAALDPKSRNNTFHKRPRHE</sequence>
<keyword evidence="6 7" id="KW-0539">Nucleus</keyword>
<keyword evidence="4 7" id="KW-0233">DNA recombination</keyword>
<dbReference type="Pfam" id="PF08743">
    <property type="entry name" value="Nse4_C"/>
    <property type="match status" value="1"/>
</dbReference>
<feature type="domain" description="Non-structural maintenance of chromosome element 4 C-terminal" evidence="8">
    <location>
        <begin position="219"/>
        <end position="304"/>
    </location>
</feature>
<evidence type="ECO:0000313" key="11">
    <source>
        <dbReference type="Proteomes" id="UP000076858"/>
    </source>
</evidence>
<comment type="function">
    <text evidence="7">Component of the SMC5-SMC6 complex, that promotes sister chromatid alignment after DNA damage and facilitates double-stranded DNA breaks (DSBs) repair via homologous recombination between sister chromatids.</text>
</comment>
<evidence type="ECO:0000256" key="5">
    <source>
        <dbReference type="ARBA" id="ARBA00023204"/>
    </source>
</evidence>
<evidence type="ECO:0000256" key="1">
    <source>
        <dbReference type="ARBA" id="ARBA00004123"/>
    </source>
</evidence>
<evidence type="ECO:0000313" key="10">
    <source>
        <dbReference type="EMBL" id="KZS16251.1"/>
    </source>
</evidence>
<dbReference type="InterPro" id="IPR027786">
    <property type="entry name" value="Nse4/EID"/>
</dbReference>
<keyword evidence="3 7" id="KW-0227">DNA damage</keyword>
<evidence type="ECO:0000256" key="3">
    <source>
        <dbReference type="ARBA" id="ARBA00022763"/>
    </source>
</evidence>
<comment type="similarity">
    <text evidence="2 7">Belongs to the NSE4 family.</text>
</comment>
<evidence type="ECO:0000256" key="2">
    <source>
        <dbReference type="ARBA" id="ARBA00008997"/>
    </source>
</evidence>
<evidence type="ECO:0000256" key="6">
    <source>
        <dbReference type="ARBA" id="ARBA00023242"/>
    </source>
</evidence>
<gene>
    <name evidence="10" type="ORF">APZ42_017888</name>
</gene>
<proteinExistence type="inferred from homology"/>
<dbReference type="EMBL" id="GDIQ01085357">
    <property type="protein sequence ID" value="JAN09380.1"/>
    <property type="molecule type" value="Transcribed_RNA"/>
</dbReference>
<dbReference type="GO" id="GO:0005634">
    <property type="term" value="C:nucleus"/>
    <property type="evidence" value="ECO:0007669"/>
    <property type="project" value="UniProtKB-SubCell"/>
</dbReference>
<reference evidence="10 11" key="2">
    <citation type="submission" date="2016-03" db="EMBL/GenBank/DDBJ databases">
        <title>EvidentialGene: Evidence-directed Construction of Genes on Genomes.</title>
        <authorList>
            <person name="Gilbert D.G."/>
            <person name="Choi J.-H."/>
            <person name="Mockaitis K."/>
            <person name="Colbourne J."/>
            <person name="Pfrender M."/>
        </authorList>
    </citation>
    <scope>NUCLEOTIDE SEQUENCE [LARGE SCALE GENOMIC DNA]</scope>
    <source>
        <strain evidence="10 11">Xinb3</strain>
        <tissue evidence="10">Complete organism</tissue>
    </source>
</reference>
<organism evidence="10 11">
    <name type="scientific">Daphnia magna</name>
    <dbReference type="NCBI Taxonomy" id="35525"/>
    <lineage>
        <taxon>Eukaryota</taxon>
        <taxon>Metazoa</taxon>
        <taxon>Ecdysozoa</taxon>
        <taxon>Arthropoda</taxon>
        <taxon>Crustacea</taxon>
        <taxon>Branchiopoda</taxon>
        <taxon>Diplostraca</taxon>
        <taxon>Cladocera</taxon>
        <taxon>Anomopoda</taxon>
        <taxon>Daphniidae</taxon>
        <taxon>Daphnia</taxon>
    </lineage>
</organism>
<protein>
    <recommendedName>
        <fullName evidence="7">Non-structural maintenance of chromosomes element 4</fullName>
    </recommendedName>
</protein>
<keyword evidence="11" id="KW-1185">Reference proteome</keyword>
<dbReference type="EMBL" id="LRGB01000725">
    <property type="protein sequence ID" value="KZS16251.1"/>
    <property type="molecule type" value="Genomic_DNA"/>
</dbReference>
<evidence type="ECO:0000259" key="8">
    <source>
        <dbReference type="Pfam" id="PF08743"/>
    </source>
</evidence>
<keyword evidence="5 7" id="KW-0234">DNA repair</keyword>
<dbReference type="GO" id="GO:0030915">
    <property type="term" value="C:Smc5-Smc6 complex"/>
    <property type="evidence" value="ECO:0007669"/>
    <property type="project" value="UniProtKB-UniRule"/>
</dbReference>
<dbReference type="Proteomes" id="UP000076858">
    <property type="component" value="Unassembled WGS sequence"/>
</dbReference>
<dbReference type="GO" id="GO:0006281">
    <property type="term" value="P:DNA repair"/>
    <property type="evidence" value="ECO:0007669"/>
    <property type="project" value="UniProtKB-UniRule"/>
</dbReference>
<comment type="subunit">
    <text evidence="7">Component of the SMC5-SMC6 complex.</text>
</comment>